<protein>
    <submittedName>
        <fullName evidence="2">Avd-like protein</fullName>
    </submittedName>
</protein>
<reference evidence="2" key="1">
    <citation type="journal article" date="2021" name="Proc. Natl. Acad. Sci. U.S.A.">
        <title>A Catalog of Tens of Thousands of Viruses from Human Metagenomes Reveals Hidden Associations with Chronic Diseases.</title>
        <authorList>
            <person name="Tisza M.J."/>
            <person name="Buck C.B."/>
        </authorList>
    </citation>
    <scope>NUCLEOTIDE SEQUENCE</scope>
    <source>
        <strain evidence="2">CtyWv1</strain>
    </source>
</reference>
<evidence type="ECO:0000313" key="2">
    <source>
        <dbReference type="EMBL" id="DAE23519.1"/>
    </source>
</evidence>
<evidence type="ECO:0000259" key="1">
    <source>
        <dbReference type="Pfam" id="PF22296"/>
    </source>
</evidence>
<accession>A0A8S5QW52</accession>
<sequence>MSDTATKGAEGESIRQKVADMMDYAEPFLEKFPRPEKGYAGLATKIRMCMNTMAEREMDTHKCYYAKSVLKELNELDKQVQYAKFYVERAYKKRILDQKRFNVMSDYLSQIGKMTGSWINKVTATAQNNGRK</sequence>
<organism evidence="2">
    <name type="scientific">Myoviridae sp. ctyWv1</name>
    <dbReference type="NCBI Taxonomy" id="2826718"/>
    <lineage>
        <taxon>Viruses</taxon>
        <taxon>Duplodnaviria</taxon>
        <taxon>Heunggongvirae</taxon>
        <taxon>Uroviricota</taxon>
        <taxon>Caudoviricetes</taxon>
    </lineage>
</organism>
<name>A0A8S5QW52_9CAUD</name>
<dbReference type="InterPro" id="IPR036583">
    <property type="entry name" value="23S_rRNA_IVS_sf"/>
</dbReference>
<dbReference type="CDD" id="cd16376">
    <property type="entry name" value="Avd_like"/>
    <property type="match status" value="1"/>
</dbReference>
<dbReference type="Pfam" id="PF22296">
    <property type="entry name" value="bAvd"/>
    <property type="match status" value="1"/>
</dbReference>
<feature type="domain" description="bAvd-like" evidence="1">
    <location>
        <begin position="14"/>
        <end position="122"/>
    </location>
</feature>
<dbReference type="Gene3D" id="1.20.1440.60">
    <property type="entry name" value="23S rRNA-intervening sequence"/>
    <property type="match status" value="1"/>
</dbReference>
<dbReference type="EMBL" id="BK015755">
    <property type="protein sequence ID" value="DAE23519.1"/>
    <property type="molecule type" value="Genomic_DNA"/>
</dbReference>
<dbReference type="InterPro" id="IPR055360">
    <property type="entry name" value="bAvd"/>
</dbReference>
<proteinExistence type="predicted"/>